<gene>
    <name evidence="2" type="ORF">B0F90DRAFT_1827439</name>
</gene>
<sequence>MSTDVGSYGARNGVVESRGTVRVVARQSAAVAAALSASLTAAPVAAAAASAIKTHFWGRR</sequence>
<proteinExistence type="predicted"/>
<organism evidence="2 3">
    <name type="scientific">Multifurca ochricompacta</name>
    <dbReference type="NCBI Taxonomy" id="376703"/>
    <lineage>
        <taxon>Eukaryota</taxon>
        <taxon>Fungi</taxon>
        <taxon>Dikarya</taxon>
        <taxon>Basidiomycota</taxon>
        <taxon>Agaricomycotina</taxon>
        <taxon>Agaricomycetes</taxon>
        <taxon>Russulales</taxon>
        <taxon>Russulaceae</taxon>
        <taxon>Multifurca</taxon>
    </lineage>
</organism>
<dbReference type="EMBL" id="WTXG01000471">
    <property type="protein sequence ID" value="KAI0288398.1"/>
    <property type="molecule type" value="Genomic_DNA"/>
</dbReference>
<keyword evidence="1" id="KW-0472">Membrane</keyword>
<reference evidence="2" key="1">
    <citation type="journal article" date="2022" name="New Phytol.">
        <title>Evolutionary transition to the ectomycorrhizal habit in the genomes of a hyperdiverse lineage of mushroom-forming fungi.</title>
        <authorList>
            <person name="Looney B."/>
            <person name="Miyauchi S."/>
            <person name="Morin E."/>
            <person name="Drula E."/>
            <person name="Courty P.E."/>
            <person name="Kohler A."/>
            <person name="Kuo A."/>
            <person name="LaButti K."/>
            <person name="Pangilinan J."/>
            <person name="Lipzen A."/>
            <person name="Riley R."/>
            <person name="Andreopoulos W."/>
            <person name="He G."/>
            <person name="Johnson J."/>
            <person name="Nolan M."/>
            <person name="Tritt A."/>
            <person name="Barry K.W."/>
            <person name="Grigoriev I.V."/>
            <person name="Nagy L.G."/>
            <person name="Hibbett D."/>
            <person name="Henrissat B."/>
            <person name="Matheny P.B."/>
            <person name="Labbe J."/>
            <person name="Martin F.M."/>
        </authorList>
    </citation>
    <scope>NUCLEOTIDE SEQUENCE</scope>
    <source>
        <strain evidence="2">BPL690</strain>
    </source>
</reference>
<dbReference type="AlphaFoldDB" id="A0AAD4LT23"/>
<comment type="caution">
    <text evidence="2">The sequence shown here is derived from an EMBL/GenBank/DDBJ whole genome shotgun (WGS) entry which is preliminary data.</text>
</comment>
<evidence type="ECO:0000313" key="2">
    <source>
        <dbReference type="EMBL" id="KAI0288398.1"/>
    </source>
</evidence>
<evidence type="ECO:0000256" key="1">
    <source>
        <dbReference type="SAM" id="Phobius"/>
    </source>
</evidence>
<feature type="transmembrane region" description="Helical" evidence="1">
    <location>
        <begin position="29"/>
        <end position="52"/>
    </location>
</feature>
<keyword evidence="1" id="KW-1133">Transmembrane helix</keyword>
<name>A0AAD4LT23_9AGAM</name>
<keyword evidence="3" id="KW-1185">Reference proteome</keyword>
<dbReference type="Proteomes" id="UP001203297">
    <property type="component" value="Unassembled WGS sequence"/>
</dbReference>
<protein>
    <submittedName>
        <fullName evidence="2">Uncharacterized protein</fullName>
    </submittedName>
</protein>
<keyword evidence="1" id="KW-0812">Transmembrane</keyword>
<accession>A0AAD4LT23</accession>
<evidence type="ECO:0000313" key="3">
    <source>
        <dbReference type="Proteomes" id="UP001203297"/>
    </source>
</evidence>